<accession>A0ABR8YKL1</accession>
<name>A0ABR8YKL1_9MICC</name>
<comment type="caution">
    <text evidence="2">The sequence shown here is derived from an EMBL/GenBank/DDBJ whole genome shotgun (WGS) entry which is preliminary data.</text>
</comment>
<dbReference type="PANTHER" id="PTHR33164">
    <property type="entry name" value="TRANSCRIPTIONAL REGULATOR, MARR FAMILY"/>
    <property type="match status" value="1"/>
</dbReference>
<gene>
    <name evidence="2" type="ORF">H9638_13195</name>
</gene>
<evidence type="ECO:0000313" key="2">
    <source>
        <dbReference type="EMBL" id="MBD8044763.1"/>
    </source>
</evidence>
<dbReference type="InterPro" id="IPR039422">
    <property type="entry name" value="MarR/SlyA-like"/>
</dbReference>
<reference evidence="2 3" key="1">
    <citation type="submission" date="2020-08" db="EMBL/GenBank/DDBJ databases">
        <title>A Genomic Blueprint of the Chicken Gut Microbiome.</title>
        <authorList>
            <person name="Gilroy R."/>
            <person name="Ravi A."/>
            <person name="Getino M."/>
            <person name="Pursley I."/>
            <person name="Horton D.L."/>
            <person name="Alikhan N.-F."/>
            <person name="Baker D."/>
            <person name="Gharbi K."/>
            <person name="Hall N."/>
            <person name="Watson M."/>
            <person name="Adriaenssens E.M."/>
            <person name="Foster-Nyarko E."/>
            <person name="Jarju S."/>
            <person name="Secka A."/>
            <person name="Antonio M."/>
            <person name="Oren A."/>
            <person name="Chaudhuri R."/>
            <person name="La Ragione R.M."/>
            <person name="Hildebrand F."/>
            <person name="Pallen M.J."/>
        </authorList>
    </citation>
    <scope>NUCLEOTIDE SEQUENCE [LARGE SCALE GENOMIC DNA]</scope>
    <source>
        <strain evidence="2 3">Sa2BUA2</strain>
    </source>
</reference>
<dbReference type="SUPFAM" id="SSF46785">
    <property type="entry name" value="Winged helix' DNA-binding domain"/>
    <property type="match status" value="1"/>
</dbReference>
<evidence type="ECO:0000313" key="3">
    <source>
        <dbReference type="Proteomes" id="UP000652763"/>
    </source>
</evidence>
<evidence type="ECO:0000259" key="1">
    <source>
        <dbReference type="PROSITE" id="PS50995"/>
    </source>
</evidence>
<dbReference type="Proteomes" id="UP000652763">
    <property type="component" value="Unassembled WGS sequence"/>
</dbReference>
<proteinExistence type="predicted"/>
<dbReference type="PROSITE" id="PS51257">
    <property type="entry name" value="PROKAR_LIPOPROTEIN"/>
    <property type="match status" value="1"/>
</dbReference>
<organism evidence="2 3">
    <name type="scientific">Arthrobacter pullicola</name>
    <dbReference type="NCBI Taxonomy" id="2762224"/>
    <lineage>
        <taxon>Bacteria</taxon>
        <taxon>Bacillati</taxon>
        <taxon>Actinomycetota</taxon>
        <taxon>Actinomycetes</taxon>
        <taxon>Micrococcales</taxon>
        <taxon>Micrococcaceae</taxon>
        <taxon>Arthrobacter</taxon>
    </lineage>
</organism>
<dbReference type="InterPro" id="IPR036390">
    <property type="entry name" value="WH_DNA-bd_sf"/>
</dbReference>
<keyword evidence="3" id="KW-1185">Reference proteome</keyword>
<dbReference type="PANTHER" id="PTHR33164:SF43">
    <property type="entry name" value="HTH-TYPE TRANSCRIPTIONAL REPRESSOR YETL"/>
    <property type="match status" value="1"/>
</dbReference>
<dbReference type="Gene3D" id="1.10.10.10">
    <property type="entry name" value="Winged helix-like DNA-binding domain superfamily/Winged helix DNA-binding domain"/>
    <property type="match status" value="1"/>
</dbReference>
<protein>
    <submittedName>
        <fullName evidence="2">MarR family transcriptional regulator</fullName>
    </submittedName>
</protein>
<dbReference type="EMBL" id="JACSQC010000006">
    <property type="protein sequence ID" value="MBD8044763.1"/>
    <property type="molecule type" value="Genomic_DNA"/>
</dbReference>
<dbReference type="PROSITE" id="PS50995">
    <property type="entry name" value="HTH_MARR_2"/>
    <property type="match status" value="1"/>
</dbReference>
<dbReference type="InterPro" id="IPR000835">
    <property type="entry name" value="HTH_MarR-typ"/>
</dbReference>
<feature type="domain" description="HTH marR-type" evidence="1">
    <location>
        <begin position="15"/>
        <end position="149"/>
    </location>
</feature>
<dbReference type="RefSeq" id="WP_191748055.1">
    <property type="nucleotide sequence ID" value="NZ_JACSQC010000006.1"/>
</dbReference>
<dbReference type="Pfam" id="PF12802">
    <property type="entry name" value="MarR_2"/>
    <property type="match status" value="1"/>
</dbReference>
<sequence>MSKGSSGAAGPESFPGDLAWNLGVTAGCYQSRLEEVLADMPGGLRGFQVVSAVVHHAPENQQALGARVGIDRTVLTYLLDTLVAAGAVERIPDPTDRRARKVIATAAGRQTLARCEQLVAQTERELLAALDGESGVFQTLIGRLAAFVQGSSAGRLPCAGLGETRPVPAS</sequence>
<dbReference type="InterPro" id="IPR036388">
    <property type="entry name" value="WH-like_DNA-bd_sf"/>
</dbReference>
<dbReference type="SMART" id="SM00347">
    <property type="entry name" value="HTH_MARR"/>
    <property type="match status" value="1"/>
</dbReference>